<evidence type="ECO:0000256" key="1">
    <source>
        <dbReference type="SAM" id="Phobius"/>
    </source>
</evidence>
<protein>
    <submittedName>
        <fullName evidence="2">Uncharacterized protein</fullName>
    </submittedName>
</protein>
<evidence type="ECO:0000313" key="3">
    <source>
        <dbReference type="Proteomes" id="UP000886595"/>
    </source>
</evidence>
<accession>A0A8X7VPG7</accession>
<comment type="caution">
    <text evidence="2">The sequence shown here is derived from an EMBL/GenBank/DDBJ whole genome shotgun (WGS) entry which is preliminary data.</text>
</comment>
<organism evidence="2 3">
    <name type="scientific">Brassica carinata</name>
    <name type="common">Ethiopian mustard</name>
    <name type="synonym">Abyssinian cabbage</name>
    <dbReference type="NCBI Taxonomy" id="52824"/>
    <lineage>
        <taxon>Eukaryota</taxon>
        <taxon>Viridiplantae</taxon>
        <taxon>Streptophyta</taxon>
        <taxon>Embryophyta</taxon>
        <taxon>Tracheophyta</taxon>
        <taxon>Spermatophyta</taxon>
        <taxon>Magnoliopsida</taxon>
        <taxon>eudicotyledons</taxon>
        <taxon>Gunneridae</taxon>
        <taxon>Pentapetalae</taxon>
        <taxon>rosids</taxon>
        <taxon>malvids</taxon>
        <taxon>Brassicales</taxon>
        <taxon>Brassicaceae</taxon>
        <taxon>Brassiceae</taxon>
        <taxon>Brassica</taxon>
    </lineage>
</organism>
<gene>
    <name evidence="2" type="ORF">Bca52824_018770</name>
</gene>
<reference evidence="2 3" key="1">
    <citation type="submission" date="2020-02" db="EMBL/GenBank/DDBJ databases">
        <authorList>
            <person name="Ma Q."/>
            <person name="Huang Y."/>
            <person name="Song X."/>
            <person name="Pei D."/>
        </authorList>
    </citation>
    <scope>NUCLEOTIDE SEQUENCE [LARGE SCALE GENOMIC DNA]</scope>
    <source>
        <strain evidence="2">Sxm20200214</strain>
        <tissue evidence="2">Leaf</tissue>
    </source>
</reference>
<feature type="transmembrane region" description="Helical" evidence="1">
    <location>
        <begin position="121"/>
        <end position="144"/>
    </location>
</feature>
<keyword evidence="1" id="KW-0472">Membrane</keyword>
<proteinExistence type="predicted"/>
<dbReference type="EMBL" id="JAAMPC010000004">
    <property type="protein sequence ID" value="KAG2315648.1"/>
    <property type="molecule type" value="Genomic_DNA"/>
</dbReference>
<dbReference type="Proteomes" id="UP000886595">
    <property type="component" value="Unassembled WGS sequence"/>
</dbReference>
<dbReference type="PANTHER" id="PTHR47310:SF2">
    <property type="entry name" value="PROTEIN FLUORESCENT IN BLUE LIGHT, CHLOROPLASTIC"/>
    <property type="match status" value="1"/>
</dbReference>
<dbReference type="AlphaFoldDB" id="A0A8X7VPG7"/>
<evidence type="ECO:0000313" key="2">
    <source>
        <dbReference type="EMBL" id="KAG2315648.1"/>
    </source>
</evidence>
<dbReference type="GO" id="GO:0015995">
    <property type="term" value="P:chlorophyll biosynthetic process"/>
    <property type="evidence" value="ECO:0007669"/>
    <property type="project" value="InterPro"/>
</dbReference>
<name>A0A8X7VPG7_BRACI</name>
<keyword evidence="1" id="KW-1133">Transmembrane helix</keyword>
<keyword evidence="3" id="KW-1185">Reference proteome</keyword>
<sequence length="165" mass="18600">MSLYLTITVITSPILPASVLLRRSKILVRFGELFRRKEVACGWIRFCIPRSRSVKARESYKHPLAAWKVFDKLSSSERIRRLKLPVMAVLLTNSLLVGTPLKASAAEICEPKSSIFRMPVLLLLALVGATVGGSNNVFFLHYTLLRTVLKWIELVLANHLLVMLD</sequence>
<keyword evidence="1" id="KW-0812">Transmembrane</keyword>
<dbReference type="PANTHER" id="PTHR47310">
    <property type="entry name" value="PROTEIN FLUORESCENT IN BLUE LIGHT, CHLOROPLASTIC"/>
    <property type="match status" value="1"/>
</dbReference>
<dbReference type="InterPro" id="IPR044243">
    <property type="entry name" value="FLU"/>
</dbReference>